<evidence type="ECO:0000313" key="1">
    <source>
        <dbReference type="EMBL" id="EDM10827.1"/>
    </source>
</evidence>
<dbReference type="EMBL" id="CH473991">
    <property type="protein sequence ID" value="EDM10827.1"/>
    <property type="molecule type" value="Genomic_DNA"/>
</dbReference>
<feature type="non-terminal residue" evidence="1">
    <location>
        <position position="59"/>
    </location>
</feature>
<sequence>MVREFLSPPFRSLLTREKGVPGISKHPQLKEAALPCLFCPPKAQVKFSVWQVVLDGPML</sequence>
<dbReference type="RGD" id="1359534">
    <property type="gene designation" value="Ube2a"/>
</dbReference>
<organism evidence="1 2">
    <name type="scientific">Rattus norvegicus</name>
    <name type="common">Rat</name>
    <dbReference type="NCBI Taxonomy" id="10116"/>
    <lineage>
        <taxon>Eukaryota</taxon>
        <taxon>Metazoa</taxon>
        <taxon>Chordata</taxon>
        <taxon>Craniata</taxon>
        <taxon>Vertebrata</taxon>
        <taxon>Euteleostomi</taxon>
        <taxon>Mammalia</taxon>
        <taxon>Eutheria</taxon>
        <taxon>Euarchontoglires</taxon>
        <taxon>Glires</taxon>
        <taxon>Rodentia</taxon>
        <taxon>Myomorpha</taxon>
        <taxon>Muroidea</taxon>
        <taxon>Muridae</taxon>
        <taxon>Murinae</taxon>
        <taxon>Rattus</taxon>
    </lineage>
</organism>
<dbReference type="Proteomes" id="UP000234681">
    <property type="component" value="Chromosome X"/>
</dbReference>
<reference evidence="2" key="1">
    <citation type="submission" date="2005-09" db="EMBL/GenBank/DDBJ databases">
        <authorList>
            <person name="Mural R.J."/>
            <person name="Li P.W."/>
            <person name="Adams M.D."/>
            <person name="Amanatides P.G."/>
            <person name="Baden-Tillson H."/>
            <person name="Barnstead M."/>
            <person name="Chin S.H."/>
            <person name="Dew I."/>
            <person name="Evans C.A."/>
            <person name="Ferriera S."/>
            <person name="Flanigan M."/>
            <person name="Fosler C."/>
            <person name="Glodek A."/>
            <person name="Gu Z."/>
            <person name="Holt R.A."/>
            <person name="Jennings D."/>
            <person name="Kraft C.L."/>
            <person name="Lu F."/>
            <person name="Nguyen T."/>
            <person name="Nusskern D.R."/>
            <person name="Pfannkoch C.M."/>
            <person name="Sitter C."/>
            <person name="Sutton G.G."/>
            <person name="Venter J.C."/>
            <person name="Wang Z."/>
            <person name="Woodage T."/>
            <person name="Zheng X.H."/>
            <person name="Zhong F."/>
        </authorList>
    </citation>
    <scope>NUCLEOTIDE SEQUENCE [LARGE SCALE GENOMIC DNA]</scope>
    <source>
        <strain>BN</strain>
        <strain evidence="2">Sprague-Dawley</strain>
    </source>
</reference>
<name>A6JMG5_RAT</name>
<evidence type="ECO:0000313" key="3">
    <source>
        <dbReference type="RGD" id="1359534"/>
    </source>
</evidence>
<dbReference type="AGR" id="RGD:1359534"/>
<dbReference type="AlphaFoldDB" id="A6JMG5"/>
<gene>
    <name evidence="1 3" type="primary">Ube2a</name>
    <name evidence="1" type="ORF">rCG_53182</name>
</gene>
<protein>
    <submittedName>
        <fullName evidence="1">Ubiquitin-conjugating enzyme E2A, RAD6 homolog (S. cerevisiae), isoform CRA_b</fullName>
    </submittedName>
</protein>
<accession>A6JMG5</accession>
<evidence type="ECO:0000313" key="2">
    <source>
        <dbReference type="Proteomes" id="UP000234681"/>
    </source>
</evidence>
<proteinExistence type="predicted"/>